<evidence type="ECO:0000256" key="1">
    <source>
        <dbReference type="SAM" id="MobiDB-lite"/>
    </source>
</evidence>
<protein>
    <submittedName>
        <fullName evidence="2">Uncharacterized protein</fullName>
    </submittedName>
</protein>
<evidence type="ECO:0000313" key="3">
    <source>
        <dbReference type="Proteomes" id="UP000800041"/>
    </source>
</evidence>
<name>A0A6G1GVW6_9PEZI</name>
<gene>
    <name evidence="2" type="ORF">K402DRAFT_464743</name>
</gene>
<feature type="region of interest" description="Disordered" evidence="1">
    <location>
        <begin position="234"/>
        <end position="254"/>
    </location>
</feature>
<reference evidence="2" key="1">
    <citation type="journal article" date="2020" name="Stud. Mycol.">
        <title>101 Dothideomycetes genomes: a test case for predicting lifestyles and emergence of pathogens.</title>
        <authorList>
            <person name="Haridas S."/>
            <person name="Albert R."/>
            <person name="Binder M."/>
            <person name="Bloem J."/>
            <person name="Labutti K."/>
            <person name="Salamov A."/>
            <person name="Andreopoulos B."/>
            <person name="Baker S."/>
            <person name="Barry K."/>
            <person name="Bills G."/>
            <person name="Bluhm B."/>
            <person name="Cannon C."/>
            <person name="Castanera R."/>
            <person name="Culley D."/>
            <person name="Daum C."/>
            <person name="Ezra D."/>
            <person name="Gonzalez J."/>
            <person name="Henrissat B."/>
            <person name="Kuo A."/>
            <person name="Liang C."/>
            <person name="Lipzen A."/>
            <person name="Lutzoni F."/>
            <person name="Magnuson J."/>
            <person name="Mondo S."/>
            <person name="Nolan M."/>
            <person name="Ohm R."/>
            <person name="Pangilinan J."/>
            <person name="Park H.-J."/>
            <person name="Ramirez L."/>
            <person name="Alfaro M."/>
            <person name="Sun H."/>
            <person name="Tritt A."/>
            <person name="Yoshinaga Y."/>
            <person name="Zwiers L.-H."/>
            <person name="Turgeon B."/>
            <person name="Goodwin S."/>
            <person name="Spatafora J."/>
            <person name="Crous P."/>
            <person name="Grigoriev I."/>
        </authorList>
    </citation>
    <scope>NUCLEOTIDE SEQUENCE</scope>
    <source>
        <strain evidence="2">CBS 113979</strain>
    </source>
</reference>
<keyword evidence="3" id="KW-1185">Reference proteome</keyword>
<proteinExistence type="predicted"/>
<dbReference type="Proteomes" id="UP000800041">
    <property type="component" value="Unassembled WGS sequence"/>
</dbReference>
<dbReference type="EMBL" id="ML977164">
    <property type="protein sequence ID" value="KAF1985101.1"/>
    <property type="molecule type" value="Genomic_DNA"/>
</dbReference>
<dbReference type="AlphaFoldDB" id="A0A6G1GVW6"/>
<accession>A0A6G1GVW6</accession>
<sequence length="254" mass="27134">MPIYDYTPSNFEHNFYVNAACSFITLVKPDFAPSGCGVGFRQYFHHNEIGGLSITFSKAGGVDGNTRDGLHTPILQLANIADWEIIDVDGEASHRGESGNLCTMNPINDGKWLSWRCGIPTLGNSFYGAVNDPIPAPTYAPGTCGIHFIQYQRADANDPNSHYALTARIVDAAGTLVGEVGNSYAVGDNHIDASAQIDMASALPMKLLITVGTLDDQPIGFAYSDQSWDSGMSSQCNTGGYDSGSRQGDCTFAS</sequence>
<evidence type="ECO:0000313" key="2">
    <source>
        <dbReference type="EMBL" id="KAF1985101.1"/>
    </source>
</evidence>
<organism evidence="2 3">
    <name type="scientific">Aulographum hederae CBS 113979</name>
    <dbReference type="NCBI Taxonomy" id="1176131"/>
    <lineage>
        <taxon>Eukaryota</taxon>
        <taxon>Fungi</taxon>
        <taxon>Dikarya</taxon>
        <taxon>Ascomycota</taxon>
        <taxon>Pezizomycotina</taxon>
        <taxon>Dothideomycetes</taxon>
        <taxon>Pleosporomycetidae</taxon>
        <taxon>Aulographales</taxon>
        <taxon>Aulographaceae</taxon>
    </lineage>
</organism>
<dbReference type="OrthoDB" id="2119228at2759"/>